<protein>
    <submittedName>
        <fullName evidence="1">Uncharacterized protein</fullName>
    </submittedName>
</protein>
<accession>A0A6N2N0Y7</accession>
<sequence>MKNHQIRLDLKLKWQKQSLQLHEITIYLLSEVEKQMKQRQESVNERASGGKPYFGSDKLLILTSIFSS</sequence>
<organism evidence="1">
    <name type="scientific">Salix viminalis</name>
    <name type="common">Common osier</name>
    <name type="synonym">Basket willow</name>
    <dbReference type="NCBI Taxonomy" id="40686"/>
    <lineage>
        <taxon>Eukaryota</taxon>
        <taxon>Viridiplantae</taxon>
        <taxon>Streptophyta</taxon>
        <taxon>Embryophyta</taxon>
        <taxon>Tracheophyta</taxon>
        <taxon>Spermatophyta</taxon>
        <taxon>Magnoliopsida</taxon>
        <taxon>eudicotyledons</taxon>
        <taxon>Gunneridae</taxon>
        <taxon>Pentapetalae</taxon>
        <taxon>rosids</taxon>
        <taxon>fabids</taxon>
        <taxon>Malpighiales</taxon>
        <taxon>Salicaceae</taxon>
        <taxon>Saliceae</taxon>
        <taxon>Salix</taxon>
    </lineage>
</organism>
<evidence type="ECO:0000313" key="1">
    <source>
        <dbReference type="EMBL" id="VFU59362.1"/>
    </source>
</evidence>
<proteinExistence type="predicted"/>
<dbReference type="AlphaFoldDB" id="A0A6N2N0Y7"/>
<reference evidence="1" key="1">
    <citation type="submission" date="2019-03" db="EMBL/GenBank/DDBJ databases">
        <authorList>
            <person name="Mank J."/>
            <person name="Almeida P."/>
        </authorList>
    </citation>
    <scope>NUCLEOTIDE SEQUENCE</scope>
    <source>
        <strain evidence="1">78183</strain>
    </source>
</reference>
<name>A0A6N2N0Y7_SALVM</name>
<gene>
    <name evidence="1" type="ORF">SVIM_LOCUS437297</name>
</gene>
<dbReference type="EMBL" id="CAADRP010002040">
    <property type="protein sequence ID" value="VFU59362.1"/>
    <property type="molecule type" value="Genomic_DNA"/>
</dbReference>